<accession>A0A5P2G4C4</accession>
<feature type="coiled-coil region" evidence="1">
    <location>
        <begin position="7"/>
        <end position="55"/>
    </location>
</feature>
<keyword evidence="3" id="KW-1185">Reference proteome</keyword>
<name>A0A5P2G4C4_9BACT</name>
<gene>
    <name evidence="2" type="ORF">E0W69_017475</name>
</gene>
<reference evidence="2 3" key="1">
    <citation type="submission" date="2019-09" db="EMBL/GenBank/DDBJ databases">
        <title>Complete genome sequence of Arachidicoccus sp. B3-10 isolated from apple orchard soil.</title>
        <authorList>
            <person name="Kim H.S."/>
            <person name="Han K.-I."/>
            <person name="Suh M.K."/>
            <person name="Lee K.C."/>
            <person name="Eom M.K."/>
            <person name="Kim J.-S."/>
            <person name="Kang S.W."/>
            <person name="Sin Y."/>
            <person name="Lee J.-S."/>
        </authorList>
    </citation>
    <scope>NUCLEOTIDE SEQUENCE [LARGE SCALE GENOMIC DNA]</scope>
    <source>
        <strain evidence="2 3">B3-10</strain>
    </source>
</reference>
<dbReference type="KEGG" id="arac:E0W69_017475"/>
<dbReference type="Proteomes" id="UP000292424">
    <property type="component" value="Chromosome"/>
</dbReference>
<evidence type="ECO:0000256" key="1">
    <source>
        <dbReference type="SAM" id="Coils"/>
    </source>
</evidence>
<evidence type="ECO:0000313" key="2">
    <source>
        <dbReference type="EMBL" id="QES90365.1"/>
    </source>
</evidence>
<evidence type="ECO:0000313" key="3">
    <source>
        <dbReference type="Proteomes" id="UP000292424"/>
    </source>
</evidence>
<keyword evidence="1" id="KW-0175">Coiled coil</keyword>
<dbReference type="RefSeq" id="WP_131331347.1">
    <property type="nucleotide sequence ID" value="NZ_CP044016.1"/>
</dbReference>
<organism evidence="2 3">
    <name type="scientific">Rhizosphaericola mali</name>
    <dbReference type="NCBI Taxonomy" id="2545455"/>
    <lineage>
        <taxon>Bacteria</taxon>
        <taxon>Pseudomonadati</taxon>
        <taxon>Bacteroidota</taxon>
        <taxon>Chitinophagia</taxon>
        <taxon>Chitinophagales</taxon>
        <taxon>Chitinophagaceae</taxon>
        <taxon>Rhizosphaericola</taxon>
    </lineage>
</organism>
<sequence length="94" mass="11092">MSTDTQIEIIEEKLQALLTRYKRLQKENTNLKEELHETSTQLALHKKENEKLKQQIDVANIGANNWSETEKSNLNKRIDSYLKEIEKCLEYLNS</sequence>
<dbReference type="EMBL" id="CP044016">
    <property type="protein sequence ID" value="QES90365.1"/>
    <property type="molecule type" value="Genomic_DNA"/>
</dbReference>
<dbReference type="OrthoDB" id="1467932at2"/>
<dbReference type="AlphaFoldDB" id="A0A5P2G4C4"/>
<protein>
    <submittedName>
        <fullName evidence="2">Uncharacterized protein</fullName>
    </submittedName>
</protein>
<proteinExistence type="predicted"/>